<keyword evidence="5" id="KW-0175">Coiled coil</keyword>
<evidence type="ECO:0000256" key="6">
    <source>
        <dbReference type="ARBA" id="ARBA00023212"/>
    </source>
</evidence>
<comment type="similarity">
    <text evidence="8">Belongs to the CFAP43 family.</text>
</comment>
<dbReference type="SUPFAM" id="SSF50978">
    <property type="entry name" value="WD40 repeat-like"/>
    <property type="match status" value="1"/>
</dbReference>
<protein>
    <recommendedName>
        <fullName evidence="9">Cilia- and flagella-associated protein 43</fullName>
    </recommendedName>
</protein>
<dbReference type="Proteomes" id="UP000265200">
    <property type="component" value="Chromosome 15"/>
</dbReference>
<comment type="subcellular location">
    <subcellularLocation>
        <location evidence="1">Cytoplasm</location>
        <location evidence="1">Cytoskeleton</location>
        <location evidence="1">Cilium axoneme</location>
    </subcellularLocation>
</comment>
<dbReference type="GO" id="GO:0003341">
    <property type="term" value="P:cilium movement"/>
    <property type="evidence" value="ECO:0007669"/>
    <property type="project" value="UniProtKB-ARBA"/>
</dbReference>
<reference key="1">
    <citation type="journal article" date="2007" name="Nature">
        <title>The medaka draft genome and insights into vertebrate genome evolution.</title>
        <authorList>
            <person name="Kasahara M."/>
            <person name="Naruse K."/>
            <person name="Sasaki S."/>
            <person name="Nakatani Y."/>
            <person name="Qu W."/>
            <person name="Ahsan B."/>
            <person name="Yamada T."/>
            <person name="Nagayasu Y."/>
            <person name="Doi K."/>
            <person name="Kasai Y."/>
            <person name="Jindo T."/>
            <person name="Kobayashi D."/>
            <person name="Shimada A."/>
            <person name="Toyoda A."/>
            <person name="Kuroki Y."/>
            <person name="Fujiyama A."/>
            <person name="Sasaki T."/>
            <person name="Shimizu A."/>
            <person name="Asakawa S."/>
            <person name="Shimizu N."/>
            <person name="Hashimoto S."/>
            <person name="Yang J."/>
            <person name="Lee Y."/>
            <person name="Matsushima K."/>
            <person name="Sugano S."/>
            <person name="Sakaizumi M."/>
            <person name="Narita T."/>
            <person name="Ohishi K."/>
            <person name="Haga S."/>
            <person name="Ohta F."/>
            <person name="Nomoto H."/>
            <person name="Nogata K."/>
            <person name="Morishita T."/>
            <person name="Endo T."/>
            <person name="Shin-I T."/>
            <person name="Takeda H."/>
            <person name="Morishita S."/>
            <person name="Kohara Y."/>
        </authorList>
    </citation>
    <scope>NUCLEOTIDE SEQUENCE [LARGE SCALE GENOMIC DNA]</scope>
    <source>
        <strain>Hd-rR</strain>
    </source>
</reference>
<reference evidence="10" key="3">
    <citation type="submission" date="2025-08" db="UniProtKB">
        <authorList>
            <consortium name="Ensembl"/>
        </authorList>
    </citation>
    <scope>IDENTIFICATION</scope>
    <source>
        <strain evidence="10">HSOK</strain>
    </source>
</reference>
<organism evidence="10 11">
    <name type="scientific">Oryzias latipes</name>
    <name type="common">Japanese rice fish</name>
    <name type="synonym">Japanese killifish</name>
    <dbReference type="NCBI Taxonomy" id="8090"/>
    <lineage>
        <taxon>Eukaryota</taxon>
        <taxon>Metazoa</taxon>
        <taxon>Chordata</taxon>
        <taxon>Craniata</taxon>
        <taxon>Vertebrata</taxon>
        <taxon>Euteleostomi</taxon>
        <taxon>Actinopterygii</taxon>
        <taxon>Neopterygii</taxon>
        <taxon>Teleostei</taxon>
        <taxon>Neoteleostei</taxon>
        <taxon>Acanthomorphata</taxon>
        <taxon>Ovalentaria</taxon>
        <taxon>Atherinomorphae</taxon>
        <taxon>Beloniformes</taxon>
        <taxon>Adrianichthyidae</taxon>
        <taxon>Oryziinae</taxon>
        <taxon>Oryzias</taxon>
    </lineage>
</organism>
<name>A0A3P9JBM5_ORYLA</name>
<evidence type="ECO:0000313" key="11">
    <source>
        <dbReference type="Proteomes" id="UP000265200"/>
    </source>
</evidence>
<evidence type="ECO:0000256" key="7">
    <source>
        <dbReference type="ARBA" id="ARBA00023273"/>
    </source>
</evidence>
<evidence type="ECO:0000256" key="9">
    <source>
        <dbReference type="ARBA" id="ARBA00023662"/>
    </source>
</evidence>
<accession>A0A3P9JBM5</accession>
<dbReference type="GO" id="GO:0005930">
    <property type="term" value="C:axoneme"/>
    <property type="evidence" value="ECO:0007669"/>
    <property type="project" value="UniProtKB-SubCell"/>
</dbReference>
<evidence type="ECO:0000256" key="1">
    <source>
        <dbReference type="ARBA" id="ARBA00004430"/>
    </source>
</evidence>
<reference evidence="10" key="4">
    <citation type="submission" date="2025-09" db="UniProtKB">
        <authorList>
            <consortium name="Ensembl"/>
        </authorList>
    </citation>
    <scope>IDENTIFICATION</scope>
    <source>
        <strain evidence="10">HSOK</strain>
    </source>
</reference>
<dbReference type="Gene3D" id="2.130.10.10">
    <property type="entry name" value="YVTN repeat-like/Quinoprotein amine dehydrogenase"/>
    <property type="match status" value="1"/>
</dbReference>
<keyword evidence="3" id="KW-0853">WD repeat</keyword>
<sequence length="326" mass="35974">MQCCTDHLVCDVCFCFCSNITSDGSSSIFAFAEQKLSPSIFVYSFPELKLKNELKGTAKLEYTSLTLSDSGPFLGCYSSLPDYTLTVWNWEKAEPICKHAGAGRDIISLAFNPWNWLQLCTLGPTSVIVWHIEKSDCITALKPRVVKLPQTDGSFAERPSYTSYTVTCQQGFGRDPPPITEVSMCNYNHIMTIKNFCKLFLINNCLVTVAFHCVFTQTTPLTSSTVTPSAVCWTPTSDIYVGCVEGFLLQVDPENLSVSILHNPKGKERPSLNANMNVLQNNEVHCLEVGGQVSITQTWQLEKPVDAVKLSPDNDTVLLLSNTVGA</sequence>
<dbReference type="AlphaFoldDB" id="A0A3P9JBM5"/>
<reference evidence="10 11" key="2">
    <citation type="submission" date="2017-04" db="EMBL/GenBank/DDBJ databases">
        <title>CpG methylation of centromeres and impact of large insertions on vertebrate speciation.</title>
        <authorList>
            <person name="Ichikawa K."/>
            <person name="Yoshimura J."/>
            <person name="Morishita S."/>
        </authorList>
    </citation>
    <scope>NUCLEOTIDE SEQUENCE</scope>
    <source>
        <strain evidence="10 11">HSOK</strain>
    </source>
</reference>
<dbReference type="PANTHER" id="PTHR14885:SF1">
    <property type="entry name" value="CILIA- AND FLAGELLA-ASSOCIATED PROTEIN 43"/>
    <property type="match status" value="1"/>
</dbReference>
<evidence type="ECO:0000256" key="5">
    <source>
        <dbReference type="ARBA" id="ARBA00023054"/>
    </source>
</evidence>
<evidence type="ECO:0000256" key="4">
    <source>
        <dbReference type="ARBA" id="ARBA00022737"/>
    </source>
</evidence>
<keyword evidence="4" id="KW-0677">Repeat</keyword>
<evidence type="ECO:0000256" key="8">
    <source>
        <dbReference type="ARBA" id="ARBA00023605"/>
    </source>
</evidence>
<dbReference type="InterPro" id="IPR015943">
    <property type="entry name" value="WD40/YVTN_repeat-like_dom_sf"/>
</dbReference>
<evidence type="ECO:0000313" key="10">
    <source>
        <dbReference type="Ensembl" id="ENSORLP00015029659.1"/>
    </source>
</evidence>
<evidence type="ECO:0000256" key="3">
    <source>
        <dbReference type="ARBA" id="ARBA00022574"/>
    </source>
</evidence>
<dbReference type="InterPro" id="IPR036322">
    <property type="entry name" value="WD40_repeat_dom_sf"/>
</dbReference>
<proteinExistence type="inferred from homology"/>
<dbReference type="PANTHER" id="PTHR14885">
    <property type="entry name" value="CILIA- AND FLAGELLA-ASSOCIATED PROTEIN 43-RELATED"/>
    <property type="match status" value="1"/>
</dbReference>
<keyword evidence="7" id="KW-0966">Cell projection</keyword>
<keyword evidence="6" id="KW-0206">Cytoskeleton</keyword>
<dbReference type="Ensembl" id="ENSORLT00015019110.1">
    <property type="protein sequence ID" value="ENSORLP00015029659.1"/>
    <property type="gene ID" value="ENSORLG00015012986.1"/>
</dbReference>
<keyword evidence="2" id="KW-0963">Cytoplasm</keyword>
<evidence type="ECO:0000256" key="2">
    <source>
        <dbReference type="ARBA" id="ARBA00022490"/>
    </source>
</evidence>